<dbReference type="SUPFAM" id="SSF53335">
    <property type="entry name" value="S-adenosyl-L-methionine-dependent methyltransferases"/>
    <property type="match status" value="1"/>
</dbReference>
<dbReference type="Pfam" id="PF04816">
    <property type="entry name" value="TrmK"/>
    <property type="match status" value="1"/>
</dbReference>
<dbReference type="Proteomes" id="UP000198935">
    <property type="component" value="Unassembled WGS sequence"/>
</dbReference>
<dbReference type="GO" id="GO:0160105">
    <property type="term" value="F:tRNA (adenine(22)-N1)-methyltransferase activity"/>
    <property type="evidence" value="ECO:0007669"/>
    <property type="project" value="InterPro"/>
</dbReference>
<dbReference type="OrthoDB" id="5881184at2"/>
<evidence type="ECO:0000313" key="2">
    <source>
        <dbReference type="EMBL" id="SDY52600.1"/>
    </source>
</evidence>
<dbReference type="AlphaFoldDB" id="A0A1H3KKP7"/>
<keyword evidence="2" id="KW-0489">Methyltransferase</keyword>
<name>A0A1H3KKP7_9BACI</name>
<evidence type="ECO:0000256" key="1">
    <source>
        <dbReference type="SAM" id="Coils"/>
    </source>
</evidence>
<dbReference type="InterPro" id="IPR006901">
    <property type="entry name" value="TrmK"/>
</dbReference>
<gene>
    <name evidence="2" type="ORF">SAMN05421736_102179</name>
</gene>
<dbReference type="STRING" id="1503961.SAMN05421736_102179"/>
<dbReference type="Gene3D" id="1.10.287.1890">
    <property type="match status" value="1"/>
</dbReference>
<dbReference type="PANTHER" id="PTHR38451">
    <property type="entry name" value="TRNA (ADENINE(22)-N(1))-METHYLTRANSFERASE"/>
    <property type="match status" value="1"/>
</dbReference>
<dbReference type="Gene3D" id="3.40.50.150">
    <property type="entry name" value="Vaccinia Virus protein VP39"/>
    <property type="match status" value="1"/>
</dbReference>
<sequence>MNEQQLSKRLEKVVSYIRQGDVVADIGSDHAYLPVYLIKHGIASRAIAGEVNEGPLRSAEQQVAKHSYQHAIKTKLGNGLAVLEHESVDTIVIAGMGGPLITQILDEGKSRLEAVSRLILQPNIAAENIREWLLDNHWRLIDECILKEDGHYYEIVVAEKGAAEAPYQPESMAKQLWLGPLLLKEKTAVFKEKWLKEKAQLQRIYQQLDNASSSKEIDARKQELAKKIAWLEEELA</sequence>
<evidence type="ECO:0000313" key="3">
    <source>
        <dbReference type="Proteomes" id="UP000198935"/>
    </source>
</evidence>
<accession>A0A1H3KKP7</accession>
<dbReference type="InterPro" id="IPR029063">
    <property type="entry name" value="SAM-dependent_MTases_sf"/>
</dbReference>
<protein>
    <submittedName>
        <fullName evidence="2">tRNA (Adenine22-N1)-methyltransferase</fullName>
    </submittedName>
</protein>
<proteinExistence type="predicted"/>
<organism evidence="2 3">
    <name type="scientific">Evansella caseinilytica</name>
    <dbReference type="NCBI Taxonomy" id="1503961"/>
    <lineage>
        <taxon>Bacteria</taxon>
        <taxon>Bacillati</taxon>
        <taxon>Bacillota</taxon>
        <taxon>Bacilli</taxon>
        <taxon>Bacillales</taxon>
        <taxon>Bacillaceae</taxon>
        <taxon>Evansella</taxon>
    </lineage>
</organism>
<keyword evidence="1" id="KW-0175">Coiled coil</keyword>
<keyword evidence="2" id="KW-0808">Transferase</keyword>
<dbReference type="PIRSF" id="PIRSF018637">
    <property type="entry name" value="TrmK"/>
    <property type="match status" value="1"/>
</dbReference>
<dbReference type="EMBL" id="FNPI01000002">
    <property type="protein sequence ID" value="SDY52600.1"/>
    <property type="molecule type" value="Genomic_DNA"/>
</dbReference>
<dbReference type="PANTHER" id="PTHR38451:SF1">
    <property type="entry name" value="TRNA (ADENINE(22)-N(1))-METHYLTRANSFERASE"/>
    <property type="match status" value="1"/>
</dbReference>
<dbReference type="GO" id="GO:0032259">
    <property type="term" value="P:methylation"/>
    <property type="evidence" value="ECO:0007669"/>
    <property type="project" value="UniProtKB-KW"/>
</dbReference>
<feature type="coiled-coil region" evidence="1">
    <location>
        <begin position="191"/>
        <end position="234"/>
    </location>
</feature>
<reference evidence="3" key="1">
    <citation type="submission" date="2016-10" db="EMBL/GenBank/DDBJ databases">
        <authorList>
            <person name="Varghese N."/>
            <person name="Submissions S."/>
        </authorList>
    </citation>
    <scope>NUCLEOTIDE SEQUENCE [LARGE SCALE GENOMIC DNA]</scope>
    <source>
        <strain evidence="3">SP</strain>
    </source>
</reference>
<keyword evidence="3" id="KW-1185">Reference proteome</keyword>